<dbReference type="InterPro" id="IPR039424">
    <property type="entry name" value="SBP_5"/>
</dbReference>
<dbReference type="InterPro" id="IPR000914">
    <property type="entry name" value="SBP_5_dom"/>
</dbReference>
<dbReference type="Gene3D" id="3.40.190.10">
    <property type="entry name" value="Periplasmic binding protein-like II"/>
    <property type="match status" value="1"/>
</dbReference>
<dbReference type="SUPFAM" id="SSF53850">
    <property type="entry name" value="Periplasmic binding protein-like II"/>
    <property type="match status" value="1"/>
</dbReference>
<sequence>ARKADSASATSDTTVELKLKAPDPAILSKLVFSAFSVVNSKVAQANGATDAADADKSDKAETWFNGNSAGSGPYMLTKWEKGVETVLERNPKYTGTAPKIERVIIRNIPEAATQKLQLEAGDVQIAMDLSADQLGALKNNPDVTIFQTLSDTMFFLLMNQDKTIGGPMSDPNVQQAVRLALDYEGFKALAGGQAVTPPTILPVGFAGAYGEDKSLKRDVEAAKKLLADAGQTAPSIDLEYPDFTFGGVSFGTMAQKVQADLAEAGITVNLKPAELQVALENYRQGKEAFGLWLWLPDYRDSLDYVEFLPDGVVGKRANWLGDKADADVVSLRDKVKVETNVDARNQLFGQMQDYLLSKGPYAALVQPSVQIGLSSKVQNCAYNPQWRVDLAQLGLGE</sequence>
<dbReference type="GO" id="GO:1904680">
    <property type="term" value="F:peptide transmembrane transporter activity"/>
    <property type="evidence" value="ECO:0007669"/>
    <property type="project" value="TreeGrafter"/>
</dbReference>
<organism evidence="2 3">
    <name type="scientific">Kouleothrix aurantiaca</name>
    <dbReference type="NCBI Taxonomy" id="186479"/>
    <lineage>
        <taxon>Bacteria</taxon>
        <taxon>Bacillati</taxon>
        <taxon>Chloroflexota</taxon>
        <taxon>Chloroflexia</taxon>
        <taxon>Chloroflexales</taxon>
        <taxon>Roseiflexineae</taxon>
        <taxon>Roseiflexaceae</taxon>
        <taxon>Kouleothrix</taxon>
    </lineage>
</organism>
<reference evidence="2 3" key="1">
    <citation type="submission" date="2015-09" db="EMBL/GenBank/DDBJ databases">
        <title>Draft genome sequence of Kouleothrix aurantiaca JCM 19913.</title>
        <authorList>
            <person name="Hemp J."/>
        </authorList>
    </citation>
    <scope>NUCLEOTIDE SEQUENCE [LARGE SCALE GENOMIC DNA]</scope>
    <source>
        <strain evidence="2 3">COM-B</strain>
    </source>
</reference>
<dbReference type="AlphaFoldDB" id="A0A0N8PRA9"/>
<accession>A0A0N8PRA9</accession>
<proteinExistence type="predicted"/>
<evidence type="ECO:0000313" key="3">
    <source>
        <dbReference type="Proteomes" id="UP000050509"/>
    </source>
</evidence>
<dbReference type="PANTHER" id="PTHR30290:SF34">
    <property type="entry name" value="ABC TRANSPORTER, PERIPLASMIC OLIGO-PEPTIDE BINDING PROTEIN, PUTATIVE-RELATED"/>
    <property type="match status" value="1"/>
</dbReference>
<dbReference type="Proteomes" id="UP000050509">
    <property type="component" value="Unassembled WGS sequence"/>
</dbReference>
<name>A0A0N8PRA9_9CHLR</name>
<dbReference type="GO" id="GO:0015833">
    <property type="term" value="P:peptide transport"/>
    <property type="evidence" value="ECO:0007669"/>
    <property type="project" value="TreeGrafter"/>
</dbReference>
<keyword evidence="3" id="KW-1185">Reference proteome</keyword>
<protein>
    <recommendedName>
        <fullName evidence="1">Solute-binding protein family 5 domain-containing protein</fullName>
    </recommendedName>
</protein>
<dbReference type="Gene3D" id="3.10.105.10">
    <property type="entry name" value="Dipeptide-binding Protein, Domain 3"/>
    <property type="match status" value="1"/>
</dbReference>
<feature type="domain" description="Solute-binding protein family 5" evidence="1">
    <location>
        <begin position="5"/>
        <end position="306"/>
    </location>
</feature>
<feature type="non-terminal residue" evidence="2">
    <location>
        <position position="1"/>
    </location>
</feature>
<dbReference type="CDD" id="cd08512">
    <property type="entry name" value="PBP2_NikA_DppA_OppA_like_7"/>
    <property type="match status" value="1"/>
</dbReference>
<dbReference type="Pfam" id="PF00496">
    <property type="entry name" value="SBP_bac_5"/>
    <property type="match status" value="1"/>
</dbReference>
<evidence type="ECO:0000313" key="2">
    <source>
        <dbReference type="EMBL" id="KPV49413.1"/>
    </source>
</evidence>
<comment type="caution">
    <text evidence="2">The sequence shown here is derived from an EMBL/GenBank/DDBJ whole genome shotgun (WGS) entry which is preliminary data.</text>
</comment>
<evidence type="ECO:0000259" key="1">
    <source>
        <dbReference type="Pfam" id="PF00496"/>
    </source>
</evidence>
<dbReference type="PANTHER" id="PTHR30290">
    <property type="entry name" value="PERIPLASMIC BINDING COMPONENT OF ABC TRANSPORTER"/>
    <property type="match status" value="1"/>
</dbReference>
<dbReference type="EMBL" id="LJCR01001985">
    <property type="protein sequence ID" value="KPV49413.1"/>
    <property type="molecule type" value="Genomic_DNA"/>
</dbReference>
<gene>
    <name evidence="2" type="ORF">SE17_32770</name>
</gene>
<dbReference type="Gene3D" id="3.90.76.10">
    <property type="entry name" value="Dipeptide-binding Protein, Domain 1"/>
    <property type="match status" value="1"/>
</dbReference>